<dbReference type="Proteomes" id="UP001239111">
    <property type="component" value="Chromosome 2"/>
</dbReference>
<gene>
    <name evidence="1" type="ORF">QAD02_011939</name>
</gene>
<evidence type="ECO:0000313" key="1">
    <source>
        <dbReference type="EMBL" id="KAJ8676153.1"/>
    </source>
</evidence>
<feature type="non-terminal residue" evidence="1">
    <location>
        <position position="1"/>
    </location>
</feature>
<organism evidence="1 2">
    <name type="scientific">Eretmocerus hayati</name>
    <dbReference type="NCBI Taxonomy" id="131215"/>
    <lineage>
        <taxon>Eukaryota</taxon>
        <taxon>Metazoa</taxon>
        <taxon>Ecdysozoa</taxon>
        <taxon>Arthropoda</taxon>
        <taxon>Hexapoda</taxon>
        <taxon>Insecta</taxon>
        <taxon>Pterygota</taxon>
        <taxon>Neoptera</taxon>
        <taxon>Endopterygota</taxon>
        <taxon>Hymenoptera</taxon>
        <taxon>Apocrita</taxon>
        <taxon>Proctotrupomorpha</taxon>
        <taxon>Chalcidoidea</taxon>
        <taxon>Aphelinidae</taxon>
        <taxon>Aphelininae</taxon>
        <taxon>Eretmocerus</taxon>
    </lineage>
</organism>
<keyword evidence="2" id="KW-1185">Reference proteome</keyword>
<sequence>MRLLVILVFWASCTEVLSQVPTTPAPRPSSSLNAGQVHDPTDDKTQEIYPCNVCGDCFDGERQLFAHLRDVHIRKTQYPCGFCSKTFSSSARLRTHMCIHTGIKPYHCQVCGKHFTCSSSLKVHMRTHIDERPYSCDQCSKSFKTKSNMEVHKLTHSAERHFHCGLCDLSFKTKVQLAKHVRIIHSRSKPYPCHLCDRDYQDMSSLQMHMGFHGTYKGFTCHNCHLQFSNKKDLQQHERSHSTSKLNHKPFACHRCEERYGTLQLLDRHIITHMRNDRVSSEMHVTPSEPSGELPKYTHSNYELGTPSARDYYEYAGMPSSSQDQRIPQTQELGWENVATTSSRHEFCSQCGTSEENNLWSCISDADPTIEEAGCILDETFGPSYVHGGLGNDVPSHMEQPSETTKSA</sequence>
<accession>A0ACC2NZ59</accession>
<protein>
    <submittedName>
        <fullName evidence="1">Uncharacterized protein</fullName>
    </submittedName>
</protein>
<name>A0ACC2NZ59_9HYME</name>
<comment type="caution">
    <text evidence="1">The sequence shown here is derived from an EMBL/GenBank/DDBJ whole genome shotgun (WGS) entry which is preliminary data.</text>
</comment>
<evidence type="ECO:0000313" key="2">
    <source>
        <dbReference type="Proteomes" id="UP001239111"/>
    </source>
</evidence>
<dbReference type="EMBL" id="CM056742">
    <property type="protein sequence ID" value="KAJ8676153.1"/>
    <property type="molecule type" value="Genomic_DNA"/>
</dbReference>
<reference evidence="1" key="1">
    <citation type="submission" date="2023-04" db="EMBL/GenBank/DDBJ databases">
        <title>A chromosome-level genome assembly of the parasitoid wasp Eretmocerus hayati.</title>
        <authorList>
            <person name="Zhong Y."/>
            <person name="Liu S."/>
            <person name="Liu Y."/>
        </authorList>
    </citation>
    <scope>NUCLEOTIDE SEQUENCE</scope>
    <source>
        <strain evidence="1">ZJU_SS_LIU_2023</strain>
    </source>
</reference>
<feature type="non-terminal residue" evidence="1">
    <location>
        <position position="408"/>
    </location>
</feature>
<proteinExistence type="predicted"/>